<feature type="active site" evidence="11">
    <location>
        <position position="126"/>
    </location>
</feature>
<dbReference type="InterPro" id="IPR021109">
    <property type="entry name" value="Peptidase_aspartic_dom_sf"/>
</dbReference>
<comment type="subcellular location">
    <subcellularLocation>
        <location evidence="1">Cell membrane</location>
        <topology evidence="1">Lipid-anchor</topology>
    </subcellularLocation>
</comment>
<dbReference type="Pfam" id="PF14543">
    <property type="entry name" value="TAXi_N"/>
    <property type="match status" value="1"/>
</dbReference>
<keyword evidence="16" id="KW-1185">Reference proteome</keyword>
<evidence type="ECO:0000256" key="11">
    <source>
        <dbReference type="PIRSR" id="PIRSR601461-1"/>
    </source>
</evidence>
<dbReference type="InterPro" id="IPR001969">
    <property type="entry name" value="Aspartic_peptidase_AS"/>
</dbReference>
<evidence type="ECO:0000256" key="9">
    <source>
        <dbReference type="ARBA" id="ARBA00023180"/>
    </source>
</evidence>
<accession>A0A7I8K4K8</accession>
<dbReference type="Gene3D" id="2.40.70.10">
    <property type="entry name" value="Acid Proteases"/>
    <property type="match status" value="2"/>
</dbReference>
<gene>
    <name evidence="15" type="ORF">SI8410_02002744</name>
</gene>
<organism evidence="15 16">
    <name type="scientific">Spirodela intermedia</name>
    <name type="common">Intermediate duckweed</name>
    <dbReference type="NCBI Taxonomy" id="51605"/>
    <lineage>
        <taxon>Eukaryota</taxon>
        <taxon>Viridiplantae</taxon>
        <taxon>Streptophyta</taxon>
        <taxon>Embryophyta</taxon>
        <taxon>Tracheophyta</taxon>
        <taxon>Spermatophyta</taxon>
        <taxon>Magnoliopsida</taxon>
        <taxon>Liliopsida</taxon>
        <taxon>Araceae</taxon>
        <taxon>Lemnoideae</taxon>
        <taxon>Spirodela</taxon>
    </lineage>
</organism>
<comment type="similarity">
    <text evidence="2 12">Belongs to the peptidase A1 family.</text>
</comment>
<keyword evidence="4 12" id="KW-0645">Protease</keyword>
<dbReference type="FunFam" id="2.40.70.10:FF:000014">
    <property type="entry name" value="Aspartyl protease family protein 1"/>
    <property type="match status" value="1"/>
</dbReference>
<dbReference type="Proteomes" id="UP000663760">
    <property type="component" value="Chromosome 2"/>
</dbReference>
<keyword evidence="6 12" id="KW-0064">Aspartyl protease</keyword>
<dbReference type="Pfam" id="PF14541">
    <property type="entry name" value="TAXi_C"/>
    <property type="match status" value="1"/>
</dbReference>
<dbReference type="GO" id="GO:0006508">
    <property type="term" value="P:proteolysis"/>
    <property type="evidence" value="ECO:0007669"/>
    <property type="project" value="UniProtKB-KW"/>
</dbReference>
<evidence type="ECO:0000256" key="8">
    <source>
        <dbReference type="ARBA" id="ARBA00023136"/>
    </source>
</evidence>
<keyword evidence="9" id="KW-0325">Glycoprotein</keyword>
<evidence type="ECO:0000256" key="10">
    <source>
        <dbReference type="ARBA" id="ARBA00023288"/>
    </source>
</evidence>
<feature type="domain" description="Peptidase A1" evidence="14">
    <location>
        <begin position="108"/>
        <end position="447"/>
    </location>
</feature>
<dbReference type="EMBL" id="LR746265">
    <property type="protein sequence ID" value="CAA7391447.1"/>
    <property type="molecule type" value="Genomic_DNA"/>
</dbReference>
<dbReference type="PANTHER" id="PTHR13683">
    <property type="entry name" value="ASPARTYL PROTEASES"/>
    <property type="match status" value="1"/>
</dbReference>
<evidence type="ECO:0000256" key="1">
    <source>
        <dbReference type="ARBA" id="ARBA00004193"/>
    </source>
</evidence>
<dbReference type="PROSITE" id="PS51767">
    <property type="entry name" value="PEPTIDASE_A1"/>
    <property type="match status" value="1"/>
</dbReference>
<feature type="signal peptide" evidence="13">
    <location>
        <begin position="1"/>
        <end position="25"/>
    </location>
</feature>
<keyword evidence="3" id="KW-1003">Cell membrane</keyword>
<dbReference type="InterPro" id="IPR001461">
    <property type="entry name" value="Aspartic_peptidase_A1"/>
</dbReference>
<evidence type="ECO:0000256" key="12">
    <source>
        <dbReference type="RuleBase" id="RU000454"/>
    </source>
</evidence>
<name>A0A7I8K4K8_SPIIN</name>
<evidence type="ECO:0000313" key="15">
    <source>
        <dbReference type="EMBL" id="CAA7391447.1"/>
    </source>
</evidence>
<feature type="active site" evidence="11">
    <location>
        <position position="333"/>
    </location>
</feature>
<evidence type="ECO:0000256" key="4">
    <source>
        <dbReference type="ARBA" id="ARBA00022670"/>
    </source>
</evidence>
<keyword evidence="10" id="KW-0449">Lipoprotein</keyword>
<dbReference type="InterPro" id="IPR032861">
    <property type="entry name" value="TAXi_N"/>
</dbReference>
<protein>
    <recommendedName>
        <fullName evidence="14">Peptidase A1 domain-containing protein</fullName>
    </recommendedName>
</protein>
<feature type="chain" id="PRO_5029783574" description="Peptidase A1 domain-containing protein" evidence="13">
    <location>
        <begin position="26"/>
        <end position="523"/>
    </location>
</feature>
<dbReference type="GO" id="GO:0004190">
    <property type="term" value="F:aspartic-type endopeptidase activity"/>
    <property type="evidence" value="ECO:0007669"/>
    <property type="project" value="UniProtKB-KW"/>
</dbReference>
<dbReference type="PRINTS" id="PR00792">
    <property type="entry name" value="PEPSIN"/>
</dbReference>
<dbReference type="PANTHER" id="PTHR13683:SF232">
    <property type="entry name" value="OS09G0542100 PROTEIN"/>
    <property type="match status" value="1"/>
</dbReference>
<evidence type="ECO:0000256" key="13">
    <source>
        <dbReference type="SAM" id="SignalP"/>
    </source>
</evidence>
<dbReference type="InterPro" id="IPR033121">
    <property type="entry name" value="PEPTIDASE_A1"/>
</dbReference>
<evidence type="ECO:0000313" key="16">
    <source>
        <dbReference type="Proteomes" id="UP000663760"/>
    </source>
</evidence>
<evidence type="ECO:0000256" key="5">
    <source>
        <dbReference type="ARBA" id="ARBA00022729"/>
    </source>
</evidence>
<dbReference type="SUPFAM" id="SSF50630">
    <property type="entry name" value="Acid proteases"/>
    <property type="match status" value="1"/>
</dbReference>
<evidence type="ECO:0000259" key="14">
    <source>
        <dbReference type="PROSITE" id="PS51767"/>
    </source>
</evidence>
<dbReference type="PROSITE" id="PS00141">
    <property type="entry name" value="ASP_PROTEASE"/>
    <property type="match status" value="2"/>
</dbReference>
<dbReference type="OrthoDB" id="2747330at2759"/>
<keyword evidence="8" id="KW-0472">Membrane</keyword>
<dbReference type="GO" id="GO:0005886">
    <property type="term" value="C:plasma membrane"/>
    <property type="evidence" value="ECO:0007669"/>
    <property type="project" value="UniProtKB-SubCell"/>
</dbReference>
<dbReference type="InterPro" id="IPR032799">
    <property type="entry name" value="TAXi_C"/>
</dbReference>
<evidence type="ECO:0000256" key="6">
    <source>
        <dbReference type="ARBA" id="ARBA00022750"/>
    </source>
</evidence>
<proteinExistence type="inferred from homology"/>
<evidence type="ECO:0000256" key="2">
    <source>
        <dbReference type="ARBA" id="ARBA00007447"/>
    </source>
</evidence>
<evidence type="ECO:0000256" key="3">
    <source>
        <dbReference type="ARBA" id="ARBA00022475"/>
    </source>
</evidence>
<keyword evidence="5 13" id="KW-0732">Signal</keyword>
<sequence>MATAPSTFLLFLLAVGPWTPTGCLAGTFGFDFHHRFSDRVRQWAESGNWVEGHGSPLQWPKEGTVEYYAALVDHDRVHRGRSLAGADSPLTFLLGNETIRVRTLGFLHYAEVSVGTPSTSFFVALDTGSDLFWLPCDCKSCAPTSSKNYGLGVDSNFSIYSPSSSSTSKTIPCSSVYCELQSQCPAGDSQCPYNVRYLSENTSTTGVLVQDVLHLRTDDSHNKTVEAQVVLGCGQTQTGHFLDSAAPNGLFGLGMTAISVPSILSKAGITSNSFSMCFGRDGIGRIRFGDQGSSDQAETPLYTNARHPTYIVTVNGIRIGSVMLTGVLRALVDSGTSFTYLTDPVYSLIARSFNSDVQDVRVSIPDLPFEYCYVLRPNESKVPSIGLIMEGGSEFLVHRPVILVSNGVNAYYCLAITKSNDYNIIGQNFMTGLRIVFNRDKLVLGWKEFNCYDQETSTLTVKPGSPGAPPTIAVAPSGLDQEATVNRDKTRGMGPSLSSTHSLNTHLFRWILPLLSLLCMAIL</sequence>
<keyword evidence="7 12" id="KW-0378">Hydrolase</keyword>
<evidence type="ECO:0000256" key="7">
    <source>
        <dbReference type="ARBA" id="ARBA00022801"/>
    </source>
</evidence>
<reference evidence="15" key="1">
    <citation type="submission" date="2020-02" db="EMBL/GenBank/DDBJ databases">
        <authorList>
            <person name="Scholz U."/>
            <person name="Mascher M."/>
            <person name="Fiebig A."/>
        </authorList>
    </citation>
    <scope>NUCLEOTIDE SEQUENCE</scope>
</reference>
<dbReference type="AlphaFoldDB" id="A0A7I8K4K8"/>
<dbReference type="FunFam" id="2.40.70.10:FF:000012">
    <property type="entry name" value="Aspartyl protease family protein 1"/>
    <property type="match status" value="1"/>
</dbReference>